<sequence>MTFAAIHGATDCHFHIMDAAFPTVPNPAVRNRTADVAQYRAFAAGLGTTRGVVVQPSLYGTNNDHTLAALRALGPGYRAVAVIDERVPAAALRDWHELGVRGVRFNQVQAGATTMAMMPAIAGLVADLGWHIQLHIEASALAEHEAMLRALPVPLVLDHFGRVRWAGDSGLDAVLRLLGTGRAWVKLSAPYQDSRTGPPGYEDIAGIGRRLAGENEDRLLWGSDWPHVTEPESPEAAPLAGILTSILGGEDRLRKVLVRNPASLYGF</sequence>
<dbReference type="InterPro" id="IPR006680">
    <property type="entry name" value="Amidohydro-rel"/>
</dbReference>
<dbReference type="PANTHER" id="PTHR35563">
    <property type="entry name" value="BARREL METAL-DEPENDENT HYDROLASE, PUTATIVE (AFU_ORTHOLOGUE AFUA_1G16240)-RELATED"/>
    <property type="match status" value="1"/>
</dbReference>
<dbReference type="Pfam" id="PF04909">
    <property type="entry name" value="Amidohydro_2"/>
    <property type="match status" value="1"/>
</dbReference>
<evidence type="ECO:0000313" key="2">
    <source>
        <dbReference type="EMBL" id="TGD97767.1"/>
    </source>
</evidence>
<keyword evidence="3" id="KW-1185">Reference proteome</keyword>
<name>A0A4Z0NMZ8_9HYPH</name>
<reference evidence="2 3" key="1">
    <citation type="submission" date="2019-04" db="EMBL/GenBank/DDBJ databases">
        <authorList>
            <person name="Feng G."/>
            <person name="Zhu H."/>
        </authorList>
    </citation>
    <scope>NUCLEOTIDE SEQUENCE [LARGE SCALE GENOMIC DNA]</scope>
    <source>
        <strain evidence="2 3">6HR-1</strain>
    </source>
</reference>
<organism evidence="2 3">
    <name type="scientific">Methylobacterium nonmethylotrophicum</name>
    <dbReference type="NCBI Taxonomy" id="1141884"/>
    <lineage>
        <taxon>Bacteria</taxon>
        <taxon>Pseudomonadati</taxon>
        <taxon>Pseudomonadota</taxon>
        <taxon>Alphaproteobacteria</taxon>
        <taxon>Hyphomicrobiales</taxon>
        <taxon>Methylobacteriaceae</taxon>
        <taxon>Methylobacterium</taxon>
    </lineage>
</organism>
<dbReference type="GO" id="GO:0016787">
    <property type="term" value="F:hydrolase activity"/>
    <property type="evidence" value="ECO:0007669"/>
    <property type="project" value="UniProtKB-KW"/>
</dbReference>
<dbReference type="RefSeq" id="WP_135416839.1">
    <property type="nucleotide sequence ID" value="NZ_SRLB01000013.1"/>
</dbReference>
<dbReference type="EMBL" id="SRLB01000013">
    <property type="protein sequence ID" value="TGD97767.1"/>
    <property type="molecule type" value="Genomic_DNA"/>
</dbReference>
<dbReference type="OrthoDB" id="9787654at2"/>
<dbReference type="Proteomes" id="UP000297535">
    <property type="component" value="Unassembled WGS sequence"/>
</dbReference>
<evidence type="ECO:0000313" key="3">
    <source>
        <dbReference type="Proteomes" id="UP000297535"/>
    </source>
</evidence>
<comment type="caution">
    <text evidence="2">The sequence shown here is derived from an EMBL/GenBank/DDBJ whole genome shotgun (WGS) entry which is preliminary data.</text>
</comment>
<dbReference type="InterPro" id="IPR032466">
    <property type="entry name" value="Metal_Hydrolase"/>
</dbReference>
<dbReference type="SUPFAM" id="SSF51556">
    <property type="entry name" value="Metallo-dependent hydrolases"/>
    <property type="match status" value="1"/>
</dbReference>
<accession>A0A4Z0NMZ8</accession>
<dbReference type="Gene3D" id="3.20.20.140">
    <property type="entry name" value="Metal-dependent hydrolases"/>
    <property type="match status" value="1"/>
</dbReference>
<dbReference type="InterPro" id="IPR052358">
    <property type="entry name" value="Aro_Compnd_Degr_Hydrolases"/>
</dbReference>
<dbReference type="AlphaFoldDB" id="A0A4Z0NMZ8"/>
<protein>
    <submittedName>
        <fullName evidence="2">Amidohydrolase 2</fullName>
    </submittedName>
</protein>
<keyword evidence="2" id="KW-0378">Hydrolase</keyword>
<feature type="domain" description="Amidohydrolase-related" evidence="1">
    <location>
        <begin position="11"/>
        <end position="267"/>
    </location>
</feature>
<gene>
    <name evidence="2" type="ORF">EU555_19305</name>
</gene>
<dbReference type="PANTHER" id="PTHR35563:SF2">
    <property type="entry name" value="BARREL METAL-DEPENDENT HYDROLASE, PUTATIVE (AFU_ORTHOLOGUE AFUA_1G16240)-RELATED"/>
    <property type="match status" value="1"/>
</dbReference>
<evidence type="ECO:0000259" key="1">
    <source>
        <dbReference type="Pfam" id="PF04909"/>
    </source>
</evidence>
<proteinExistence type="predicted"/>